<dbReference type="NCBIfam" id="TIGR04183">
    <property type="entry name" value="Por_Secre_tail"/>
    <property type="match status" value="1"/>
</dbReference>
<sequence>MKQWICFLIILGIYNILYAQEFSTEFTNNTTLHKNNYSVLSNTNKHWLILTEVDTSNNFRKSVSALSINSDGNIQFANSYETNDVSISLNSQQALALPNGDVIVAGTYKTNTSPLSFPYFMSLDSIGNINWVKQMNISNASGNFFLKQLSDSSILVNARYNDGGIHQLLFKVDLLGNFTDIHEHNLITSNVKDVLVNTNSFDLLLLDGNLINIDNDLQSINWQRKYDHMIGITINKAANGDYLLATAQVAFPGHMTVSRIDASGAIIWTKYIETFEMVNAHEFDIVGFHFISENSDGDIIICANSEGGSNGSLFVRLDENGNYISNHKSTSFRNKMTHPTNDSYSYGGFLNPGTFNTQNFVFNKLFLTSRLDCDVTYNHTIEDGIQSISTPDAFQLNPVTGISFSDVSVLKNALTFNQQNYCNNVLSNTINSVDNPTISVFPNPVSSTLTIESKSPIVKISVYDLSGKLLFEKYKTKQIDLSQLEGGVYFLNIHSSKGQVLKKVVKK</sequence>
<evidence type="ECO:0000313" key="3">
    <source>
        <dbReference type="EMBL" id="RFC55292.1"/>
    </source>
</evidence>
<comment type="caution">
    <text evidence="3">The sequence shown here is derived from an EMBL/GenBank/DDBJ whole genome shotgun (WGS) entry which is preliminary data.</text>
</comment>
<proteinExistence type="predicted"/>
<reference evidence="3 4" key="1">
    <citation type="submission" date="2018-08" db="EMBL/GenBank/DDBJ databases">
        <title>The draft genome squence of Brumimicrobium sp. N62.</title>
        <authorList>
            <person name="Du Z.-J."/>
            <person name="Luo H.-R."/>
        </authorList>
    </citation>
    <scope>NUCLEOTIDE SEQUENCE [LARGE SCALE GENOMIC DNA]</scope>
    <source>
        <strain evidence="3 4">N62</strain>
    </source>
</reference>
<name>A0A3E1F0E2_9FLAO</name>
<dbReference type="AlphaFoldDB" id="A0A3E1F0E2"/>
<dbReference type="PANTHER" id="PTHR42754:SF1">
    <property type="entry name" value="LIPOPROTEIN"/>
    <property type="match status" value="1"/>
</dbReference>
<gene>
    <name evidence="3" type="ORF">DXU93_05585</name>
</gene>
<dbReference type="Proteomes" id="UP000257127">
    <property type="component" value="Unassembled WGS sequence"/>
</dbReference>
<dbReference type="Pfam" id="PF18962">
    <property type="entry name" value="Por_Secre_tail"/>
    <property type="match status" value="1"/>
</dbReference>
<organism evidence="3 4">
    <name type="scientific">Brumimicrobium aurantiacum</name>
    <dbReference type="NCBI Taxonomy" id="1737063"/>
    <lineage>
        <taxon>Bacteria</taxon>
        <taxon>Pseudomonadati</taxon>
        <taxon>Bacteroidota</taxon>
        <taxon>Flavobacteriia</taxon>
        <taxon>Flavobacteriales</taxon>
        <taxon>Crocinitomicaceae</taxon>
        <taxon>Brumimicrobium</taxon>
    </lineage>
</organism>
<evidence type="ECO:0000259" key="2">
    <source>
        <dbReference type="Pfam" id="PF18962"/>
    </source>
</evidence>
<dbReference type="RefSeq" id="WP_116880272.1">
    <property type="nucleotide sequence ID" value="NZ_QURB01000002.1"/>
</dbReference>
<protein>
    <submittedName>
        <fullName evidence="3">T9SS C-terminal target domain-containing protein</fullName>
    </submittedName>
</protein>
<accession>A0A3E1F0E2</accession>
<evidence type="ECO:0000313" key="4">
    <source>
        <dbReference type="Proteomes" id="UP000257127"/>
    </source>
</evidence>
<keyword evidence="1" id="KW-0732">Signal</keyword>
<dbReference type="InterPro" id="IPR026444">
    <property type="entry name" value="Secre_tail"/>
</dbReference>
<evidence type="ECO:0000256" key="1">
    <source>
        <dbReference type="ARBA" id="ARBA00022729"/>
    </source>
</evidence>
<dbReference type="EMBL" id="QURB01000002">
    <property type="protein sequence ID" value="RFC55292.1"/>
    <property type="molecule type" value="Genomic_DNA"/>
</dbReference>
<dbReference type="PANTHER" id="PTHR42754">
    <property type="entry name" value="ENDOGLUCANASE"/>
    <property type="match status" value="1"/>
</dbReference>
<dbReference type="OrthoDB" id="9811934at2"/>
<feature type="domain" description="Secretion system C-terminal sorting" evidence="2">
    <location>
        <begin position="440"/>
        <end position="505"/>
    </location>
</feature>
<keyword evidence="4" id="KW-1185">Reference proteome</keyword>